<evidence type="ECO:0000256" key="2">
    <source>
        <dbReference type="ARBA" id="ARBA00022448"/>
    </source>
</evidence>
<dbReference type="KEGG" id="dov:DSCO28_12210"/>
<evidence type="ECO:0000259" key="5">
    <source>
        <dbReference type="PROSITE" id="PS50893"/>
    </source>
</evidence>
<name>A0A5K7ZK84_9BACT</name>
<organism evidence="6 7">
    <name type="scientific">Desulfosarcina ovata subsp. sediminis</name>
    <dbReference type="NCBI Taxonomy" id="885957"/>
    <lineage>
        <taxon>Bacteria</taxon>
        <taxon>Pseudomonadati</taxon>
        <taxon>Thermodesulfobacteriota</taxon>
        <taxon>Desulfobacteria</taxon>
        <taxon>Desulfobacterales</taxon>
        <taxon>Desulfosarcinaceae</taxon>
        <taxon>Desulfosarcina</taxon>
    </lineage>
</organism>
<dbReference type="Gene3D" id="3.40.50.300">
    <property type="entry name" value="P-loop containing nucleotide triphosphate hydrolases"/>
    <property type="match status" value="2"/>
</dbReference>
<dbReference type="GO" id="GO:0055085">
    <property type="term" value="P:transmembrane transport"/>
    <property type="evidence" value="ECO:0007669"/>
    <property type="project" value="UniProtKB-ARBA"/>
</dbReference>
<dbReference type="CDD" id="cd03257">
    <property type="entry name" value="ABC_NikE_OppD_transporters"/>
    <property type="match status" value="2"/>
</dbReference>
<dbReference type="InterPro" id="IPR050319">
    <property type="entry name" value="ABC_transp_ATP-bind"/>
</dbReference>
<accession>A0A5K7ZK84</accession>
<dbReference type="Pfam" id="PF00005">
    <property type="entry name" value="ABC_tran"/>
    <property type="match status" value="2"/>
</dbReference>
<dbReference type="EMBL" id="AP021876">
    <property type="protein sequence ID" value="BBO80655.1"/>
    <property type="molecule type" value="Genomic_DNA"/>
</dbReference>
<dbReference type="PANTHER" id="PTHR43776">
    <property type="entry name" value="TRANSPORT ATP-BINDING PROTEIN"/>
    <property type="match status" value="1"/>
</dbReference>
<feature type="domain" description="ABC transporter" evidence="5">
    <location>
        <begin position="316"/>
        <end position="558"/>
    </location>
</feature>
<dbReference type="Pfam" id="PF08352">
    <property type="entry name" value="oligo_HPY"/>
    <property type="match status" value="1"/>
</dbReference>
<protein>
    <submittedName>
        <fullName evidence="6">ABC transporter ATP-binding protein</fullName>
    </submittedName>
</protein>
<dbReference type="GO" id="GO:0005524">
    <property type="term" value="F:ATP binding"/>
    <property type="evidence" value="ECO:0007669"/>
    <property type="project" value="UniProtKB-KW"/>
</dbReference>
<evidence type="ECO:0000256" key="4">
    <source>
        <dbReference type="ARBA" id="ARBA00022840"/>
    </source>
</evidence>
<dbReference type="SUPFAM" id="SSF52540">
    <property type="entry name" value="P-loop containing nucleoside triphosphate hydrolases"/>
    <property type="match status" value="2"/>
</dbReference>
<evidence type="ECO:0000256" key="1">
    <source>
        <dbReference type="ARBA" id="ARBA00005417"/>
    </source>
</evidence>
<evidence type="ECO:0000256" key="3">
    <source>
        <dbReference type="ARBA" id="ARBA00022741"/>
    </source>
</evidence>
<dbReference type="Proteomes" id="UP000425960">
    <property type="component" value="Chromosome"/>
</dbReference>
<proteinExistence type="inferred from homology"/>
<keyword evidence="3" id="KW-0547">Nucleotide-binding</keyword>
<dbReference type="SMART" id="SM00382">
    <property type="entry name" value="AAA"/>
    <property type="match status" value="2"/>
</dbReference>
<dbReference type="InterPro" id="IPR027417">
    <property type="entry name" value="P-loop_NTPase"/>
</dbReference>
<dbReference type="InterPro" id="IPR003439">
    <property type="entry name" value="ABC_transporter-like_ATP-bd"/>
</dbReference>
<evidence type="ECO:0000313" key="7">
    <source>
        <dbReference type="Proteomes" id="UP000425960"/>
    </source>
</evidence>
<reference evidence="6 7" key="1">
    <citation type="submission" date="2019-11" db="EMBL/GenBank/DDBJ databases">
        <title>Comparative genomics of hydrocarbon-degrading Desulfosarcina strains.</title>
        <authorList>
            <person name="Watanabe M."/>
            <person name="Kojima H."/>
            <person name="Fukui M."/>
        </authorList>
    </citation>
    <scope>NUCLEOTIDE SEQUENCE [LARGE SCALE GENOMIC DNA]</scope>
    <source>
        <strain evidence="6 7">28bB2T</strain>
    </source>
</reference>
<dbReference type="PANTHER" id="PTHR43776:SF7">
    <property type="entry name" value="D,D-DIPEPTIDE TRANSPORT ATP-BINDING PROTEIN DDPF-RELATED"/>
    <property type="match status" value="1"/>
</dbReference>
<dbReference type="PROSITE" id="PS50893">
    <property type="entry name" value="ABC_TRANSPORTER_2"/>
    <property type="match status" value="2"/>
</dbReference>
<keyword evidence="4 6" id="KW-0067">ATP-binding</keyword>
<dbReference type="NCBIfam" id="TIGR01727">
    <property type="entry name" value="oligo_HPY"/>
    <property type="match status" value="1"/>
</dbReference>
<dbReference type="PROSITE" id="PS00211">
    <property type="entry name" value="ABC_TRANSPORTER_1"/>
    <property type="match status" value="2"/>
</dbReference>
<sequence length="568" mass="62204">MLDVENLSIVYDRVRPPVPAVTGVTFHLSAGDRMGLIGESGCGKTSLGLSIMGLLGDAAVSGSIRFQGHELTSMKASRRRLLQWREIAMVFQNRLEAFNPVIPLGEQLSEPLRTHLRLSARAARERVAELLTLTGLDPDWQTGYAHQLSGGMRQRALIAMALACKPTLLIVDEPTTSLDPESREAIVQLLDSLQQQMGFAMILISHNLPAIRRLSRQLFTLYAGRMVETGMTADVLRNPQHPYTRGLINASADFFPYKDLWGIAGAPPRPGETIGCPFQPRCCQSSEACAQKRPELVHVGVQRQVACHKGGIQTVLQAMDLRKTYRLGSKRIDALQGVSLTVRRGEVVALVGASGSGKSTLAHILVQVLVPDGGEVKFLGQPVSDHAATARMGGMQMVFQDPGEAISHRLTVIDAVREPLDIMGWEDRRTRDEKAVAALSAMQLSTTPDFLHRTCHALSGGQRQRVAIARALVSDPQLLVADEITAMLDPSTQAVILRELKGRQNERGFSLLFISHDIALARKIADRVYVLDNGRLVDQGAAFEVFGQSNDENRVWREPSAFQAGKRS</sequence>
<gene>
    <name evidence="6" type="ORF">DSCO28_12210</name>
</gene>
<dbReference type="AlphaFoldDB" id="A0A5K7ZK84"/>
<feature type="domain" description="ABC transporter" evidence="5">
    <location>
        <begin position="2"/>
        <end position="248"/>
    </location>
</feature>
<evidence type="ECO:0000313" key="6">
    <source>
        <dbReference type="EMBL" id="BBO80655.1"/>
    </source>
</evidence>
<dbReference type="GO" id="GO:0015833">
    <property type="term" value="P:peptide transport"/>
    <property type="evidence" value="ECO:0007669"/>
    <property type="project" value="InterPro"/>
</dbReference>
<comment type="similarity">
    <text evidence="1">Belongs to the ABC transporter superfamily.</text>
</comment>
<keyword evidence="2" id="KW-0813">Transport</keyword>
<dbReference type="GO" id="GO:0016887">
    <property type="term" value="F:ATP hydrolysis activity"/>
    <property type="evidence" value="ECO:0007669"/>
    <property type="project" value="InterPro"/>
</dbReference>
<dbReference type="RefSeq" id="WP_155321546.1">
    <property type="nucleotide sequence ID" value="NZ_AP021876.1"/>
</dbReference>
<dbReference type="InterPro" id="IPR003593">
    <property type="entry name" value="AAA+_ATPase"/>
</dbReference>
<dbReference type="InterPro" id="IPR013563">
    <property type="entry name" value="Oligopep_ABC_C"/>
</dbReference>
<dbReference type="InterPro" id="IPR017871">
    <property type="entry name" value="ABC_transporter-like_CS"/>
</dbReference>